<dbReference type="Proteomes" id="UP001565471">
    <property type="component" value="Unassembled WGS sequence"/>
</dbReference>
<dbReference type="AlphaFoldDB" id="A0A7Y8R7V2"/>
<dbReference type="RefSeq" id="WP_028343442.1">
    <property type="nucleotide sequence ID" value="NZ_CP126004.1"/>
</dbReference>
<proteinExistence type="predicted"/>
<keyword evidence="5" id="KW-1185">Reference proteome</keyword>
<evidence type="ECO:0000259" key="1">
    <source>
        <dbReference type="Pfam" id="PF22560"/>
    </source>
</evidence>
<comment type="caution">
    <text evidence="2">The sequence shown here is derived from an EMBL/GenBank/DDBJ whole genome shotgun (WGS) entry which is preliminary data.</text>
</comment>
<gene>
    <name evidence="3" type="ORF">ABIF29_001181</name>
    <name evidence="2" type="ORF">JOH49_000380</name>
</gene>
<dbReference type="EMBL" id="JBGBZA010000002">
    <property type="protein sequence ID" value="MEY9314382.1"/>
    <property type="molecule type" value="Genomic_DNA"/>
</dbReference>
<reference evidence="2" key="1">
    <citation type="submission" date="2021-02" db="EMBL/GenBank/DDBJ databases">
        <title>Genomic Encyclopedia of Type Strains, Phase IV (KMG-V): Genome sequencing to study the core and pangenomes of soil and plant-associated prokaryotes.</title>
        <authorList>
            <person name="Whitman W."/>
        </authorList>
    </citation>
    <scope>NUCLEOTIDE SEQUENCE</scope>
    <source>
        <strain evidence="2">USDA 406</strain>
    </source>
</reference>
<evidence type="ECO:0000313" key="3">
    <source>
        <dbReference type="EMBL" id="MEY9314382.1"/>
    </source>
</evidence>
<evidence type="ECO:0000313" key="5">
    <source>
        <dbReference type="Proteomes" id="UP001565471"/>
    </source>
</evidence>
<dbReference type="InterPro" id="IPR054339">
    <property type="entry name" value="GMT_wHTH"/>
</dbReference>
<dbReference type="NCBIfam" id="TIGR04474">
    <property type="entry name" value="tcm_partner"/>
    <property type="match status" value="1"/>
</dbReference>
<sequence>MVEKPYQWPDGAKLEEHSKRKHKILREYFSRYLTVRCQLPQQEKFRLAIVEGFAGAGKYSCGAPGSPLIFLEELKAAVERFNIYRSANGLKPLEIECLLILNDASLQAIEILKTHVAPLLAEVRQHHPKLHISVEYRSDEFETAYPGIKQSLQQGRFRNVVFNLDQCGHSRVNRSTLIDIMRSYPSAEIFYTFAIESLLAFLRAKEPTALASQLAAIDLSEADLKNLEGGMNKKTWLGVAEKLVFGAFWSCAPFVSPFSINNPDGWRYWLIHFANSYRARQWYNDILHANSSFQAHYGRSGLDMLSYDPTHDSGALYLFDMSGRASAKDQLTADIPRLVSEFGDAIEVGTFYESIYNATPAHTDDIHSAIIDNPDLEVITEAGGERRKANTIIASDVIRIKTQRSFFPMFSIPPKPRS</sequence>
<organism evidence="2 4">
    <name type="scientific">Bradyrhizobium elkanii</name>
    <dbReference type="NCBI Taxonomy" id="29448"/>
    <lineage>
        <taxon>Bacteria</taxon>
        <taxon>Pseudomonadati</taxon>
        <taxon>Pseudomonadota</taxon>
        <taxon>Alphaproteobacteria</taxon>
        <taxon>Hyphomicrobiales</taxon>
        <taxon>Nitrobacteraceae</taxon>
        <taxon>Bradyrhizobium</taxon>
    </lineage>
</organism>
<dbReference type="EMBL" id="JAFICZ010000001">
    <property type="protein sequence ID" value="MBP1290627.1"/>
    <property type="molecule type" value="Genomic_DNA"/>
</dbReference>
<reference evidence="3 5" key="2">
    <citation type="submission" date="2024-07" db="EMBL/GenBank/DDBJ databases">
        <title>Genomic Encyclopedia of Type Strains, Phase V (KMG-V): Genome sequencing to study the core and pangenomes of soil and plant-associated prokaryotes.</title>
        <authorList>
            <person name="Whitman W."/>
        </authorList>
    </citation>
    <scope>NUCLEOTIDE SEQUENCE [LARGE SCALE GENOMIC DNA]</scope>
    <source>
        <strain evidence="3 5">USDA 415</strain>
    </source>
</reference>
<evidence type="ECO:0000313" key="4">
    <source>
        <dbReference type="Proteomes" id="UP000673383"/>
    </source>
</evidence>
<dbReference type="InterPro" id="IPR031009">
    <property type="entry name" value="Tcm_partner"/>
</dbReference>
<dbReference type="Proteomes" id="UP000673383">
    <property type="component" value="Unassembled WGS sequence"/>
</dbReference>
<protein>
    <submittedName>
        <fullName evidence="2">Three-Cys-motif partner protein</fullName>
    </submittedName>
</protein>
<accession>A0A7Y8R7V2</accession>
<dbReference type="Pfam" id="PF22560">
    <property type="entry name" value="GMT-wHTH"/>
    <property type="match status" value="1"/>
</dbReference>
<evidence type="ECO:0000313" key="2">
    <source>
        <dbReference type="EMBL" id="MBP1290627.1"/>
    </source>
</evidence>
<feature type="domain" description="GMT-like wHTH" evidence="1">
    <location>
        <begin position="307"/>
        <end position="383"/>
    </location>
</feature>
<name>A0A7Y8R7V2_BRAEL</name>